<evidence type="ECO:0000313" key="2">
    <source>
        <dbReference type="Proteomes" id="UP001597459"/>
    </source>
</evidence>
<protein>
    <submittedName>
        <fullName evidence="1">Uncharacterized protein</fullName>
    </submittedName>
</protein>
<sequence length="82" mass="9495">MTRFEFNILPHRHKCDIVFSSGKFIHAINTEDVKTAVYSVALFFVEVIYDEEGKEVVGFHSFEDGFLLYRYARSISAALKDK</sequence>
<name>A0ABW5N9S6_9FLAO</name>
<comment type="caution">
    <text evidence="1">The sequence shown here is derived from an EMBL/GenBank/DDBJ whole genome shotgun (WGS) entry which is preliminary data.</text>
</comment>
<accession>A0ABW5N9S6</accession>
<dbReference type="RefSeq" id="WP_176028729.1">
    <property type="nucleotide sequence ID" value="NZ_JBHSJV010000001.1"/>
</dbReference>
<organism evidence="1 2">
    <name type="scientific">Aquimarina hainanensis</name>
    <dbReference type="NCBI Taxonomy" id="1578017"/>
    <lineage>
        <taxon>Bacteria</taxon>
        <taxon>Pseudomonadati</taxon>
        <taxon>Bacteroidota</taxon>
        <taxon>Flavobacteriia</taxon>
        <taxon>Flavobacteriales</taxon>
        <taxon>Flavobacteriaceae</taxon>
        <taxon>Aquimarina</taxon>
    </lineage>
</organism>
<dbReference type="Proteomes" id="UP001597459">
    <property type="component" value="Unassembled WGS sequence"/>
</dbReference>
<reference evidence="2" key="1">
    <citation type="journal article" date="2019" name="Int. J. Syst. Evol. Microbiol.">
        <title>The Global Catalogue of Microorganisms (GCM) 10K type strain sequencing project: providing services to taxonomists for standard genome sequencing and annotation.</title>
        <authorList>
            <consortium name="The Broad Institute Genomics Platform"/>
            <consortium name="The Broad Institute Genome Sequencing Center for Infectious Disease"/>
            <person name="Wu L."/>
            <person name="Ma J."/>
        </authorList>
    </citation>
    <scope>NUCLEOTIDE SEQUENCE [LARGE SCALE GENOMIC DNA]</scope>
    <source>
        <strain evidence="2">KCTC 42423</strain>
    </source>
</reference>
<keyword evidence="2" id="KW-1185">Reference proteome</keyword>
<gene>
    <name evidence="1" type="ORF">ACFSTE_12105</name>
</gene>
<proteinExistence type="predicted"/>
<dbReference type="EMBL" id="JBHULX010000021">
    <property type="protein sequence ID" value="MFD2591571.1"/>
    <property type="molecule type" value="Genomic_DNA"/>
</dbReference>
<evidence type="ECO:0000313" key="1">
    <source>
        <dbReference type="EMBL" id="MFD2591571.1"/>
    </source>
</evidence>